<dbReference type="InterPro" id="IPR025857">
    <property type="entry name" value="MacB_PCD"/>
</dbReference>
<proteinExistence type="predicted"/>
<dbReference type="Pfam" id="PF12704">
    <property type="entry name" value="MacB_PCD"/>
    <property type="match status" value="2"/>
</dbReference>
<sequence length="781" mass="87944">MLKNYILIAFRNLWRNKVFSFINIAGLALGIACSLLIMLWVTEEWSYDKFHQNGKHIYRIMAHLRWGEGFTTETSPNPLAKVLAEEVPEILYVARTNGNEEALFTLGEKSFKEKGIYASPELFKMFTFPVLQGNVETMLSSPTAIVISEHLAKKYFGNENPLGKAIRINNEQDYQVTAVMQDIPANSSMQFTFVLPYTVFEKKNDWLERWGNYSIYTYIQLRSNASPDLVEAKINKIIKEKRTGEKDELFLKAYTDIYLYSKYTDGKQDGGRIDYIRLFSVIAIFILLIACINFMNLSTARSARRAKEVGVRKVVGASRSFLISQFMGEAILTTLLSLLLALLMVHMLLPIFNSLVGKNIFLNYTNPSSLLILLATTLFTGLVAGSYPALFLSSLKPIHVLKGTLKINGGPVVFRKSLVVFQFVLSTLLIIGTLIVYQQMEYIQNKNLGFNRENVILFPLEGGLYEHFEPFRQELLQSPGIQSITTTGDNPMQIENSSGDLDWPGRPEKGASISVLQTGYDYIETMHIQLKEGRDFSREFGTDSSAYIINEAAARMMDMKDPLGKEISFWNGKGRIIGVMKDFHITSLHQEIKPLILVPALPHSWLAVVRTTPGKTAEALASLGKVTKKHSPGYPFVFHFLDETFENQYRSEMIVGKLANYFACITIIISCLGLFGLASFTAEQRTKEIGIRKVLGASIANLSLLLSKEFIKLVLLANSIAWPIAWYVSYRWLQNFAYQTAISPWIFIGAGGVALLIALFTVSFQSIKAALANPIRSLRNE</sequence>
<organism evidence="9 10">
    <name type="scientific">Rhodocytophaga aerolata</name>
    <dbReference type="NCBI Taxonomy" id="455078"/>
    <lineage>
        <taxon>Bacteria</taxon>
        <taxon>Pseudomonadati</taxon>
        <taxon>Bacteroidota</taxon>
        <taxon>Cytophagia</taxon>
        <taxon>Cytophagales</taxon>
        <taxon>Rhodocytophagaceae</taxon>
        <taxon>Rhodocytophaga</taxon>
    </lineage>
</organism>
<dbReference type="PROSITE" id="PS51257">
    <property type="entry name" value="PROKAR_LIPOPROTEIN"/>
    <property type="match status" value="1"/>
</dbReference>
<feature type="transmembrane region" description="Helical" evidence="6">
    <location>
        <begin position="370"/>
        <end position="390"/>
    </location>
</feature>
<reference evidence="9" key="1">
    <citation type="submission" date="2023-07" db="EMBL/GenBank/DDBJ databases">
        <title>The genome sequence of Rhodocytophaga aerolata KACC 12507.</title>
        <authorList>
            <person name="Zhang X."/>
        </authorList>
    </citation>
    <scope>NUCLEOTIDE SEQUENCE</scope>
    <source>
        <strain evidence="9">KACC 12507</strain>
    </source>
</reference>
<evidence type="ECO:0000259" key="8">
    <source>
        <dbReference type="Pfam" id="PF12704"/>
    </source>
</evidence>
<comment type="caution">
    <text evidence="9">The sequence shown here is derived from an EMBL/GenBank/DDBJ whole genome shotgun (WGS) entry which is preliminary data.</text>
</comment>
<dbReference type="PANTHER" id="PTHR30572:SF18">
    <property type="entry name" value="ABC-TYPE MACROLIDE FAMILY EXPORT SYSTEM PERMEASE COMPONENT 2"/>
    <property type="match status" value="1"/>
</dbReference>
<feature type="transmembrane region" description="Helical" evidence="6">
    <location>
        <begin position="745"/>
        <end position="767"/>
    </location>
</feature>
<evidence type="ECO:0000259" key="7">
    <source>
        <dbReference type="Pfam" id="PF02687"/>
    </source>
</evidence>
<evidence type="ECO:0000256" key="4">
    <source>
        <dbReference type="ARBA" id="ARBA00022989"/>
    </source>
</evidence>
<keyword evidence="4 6" id="KW-1133">Transmembrane helix</keyword>
<evidence type="ECO:0000256" key="5">
    <source>
        <dbReference type="ARBA" id="ARBA00023136"/>
    </source>
</evidence>
<dbReference type="PANTHER" id="PTHR30572">
    <property type="entry name" value="MEMBRANE COMPONENT OF TRANSPORTER-RELATED"/>
    <property type="match status" value="1"/>
</dbReference>
<dbReference type="RefSeq" id="WP_302041846.1">
    <property type="nucleotide sequence ID" value="NZ_JAUKPO010000041.1"/>
</dbReference>
<comment type="subcellular location">
    <subcellularLocation>
        <location evidence="1">Cell membrane</location>
        <topology evidence="1">Multi-pass membrane protein</topology>
    </subcellularLocation>
</comment>
<feature type="transmembrane region" description="Helical" evidence="6">
    <location>
        <begin position="713"/>
        <end position="733"/>
    </location>
</feature>
<evidence type="ECO:0000313" key="9">
    <source>
        <dbReference type="EMBL" id="MDO1451046.1"/>
    </source>
</evidence>
<feature type="transmembrane region" description="Helical" evidence="6">
    <location>
        <begin position="20"/>
        <end position="41"/>
    </location>
</feature>
<feature type="transmembrane region" description="Helical" evidence="6">
    <location>
        <begin position="275"/>
        <end position="295"/>
    </location>
</feature>
<feature type="domain" description="MacB-like periplasmic core" evidence="8">
    <location>
        <begin position="20"/>
        <end position="236"/>
    </location>
</feature>
<keyword evidence="3 6" id="KW-0812">Transmembrane</keyword>
<feature type="domain" description="ABC3 transporter permease C-terminal" evidence="7">
    <location>
        <begin position="281"/>
        <end position="396"/>
    </location>
</feature>
<feature type="transmembrane region" description="Helical" evidence="6">
    <location>
        <begin position="418"/>
        <end position="437"/>
    </location>
</feature>
<evidence type="ECO:0000256" key="2">
    <source>
        <dbReference type="ARBA" id="ARBA00022475"/>
    </source>
</evidence>
<evidence type="ECO:0000256" key="1">
    <source>
        <dbReference type="ARBA" id="ARBA00004651"/>
    </source>
</evidence>
<dbReference type="EMBL" id="JAUKPO010000041">
    <property type="protein sequence ID" value="MDO1451046.1"/>
    <property type="molecule type" value="Genomic_DNA"/>
</dbReference>
<dbReference type="InterPro" id="IPR003838">
    <property type="entry name" value="ABC3_permease_C"/>
</dbReference>
<keyword evidence="5 6" id="KW-0472">Membrane</keyword>
<evidence type="ECO:0000313" key="10">
    <source>
        <dbReference type="Proteomes" id="UP001168528"/>
    </source>
</evidence>
<dbReference type="Pfam" id="PF02687">
    <property type="entry name" value="FtsX"/>
    <property type="match status" value="2"/>
</dbReference>
<dbReference type="Proteomes" id="UP001168528">
    <property type="component" value="Unassembled WGS sequence"/>
</dbReference>
<evidence type="ECO:0000256" key="3">
    <source>
        <dbReference type="ARBA" id="ARBA00022692"/>
    </source>
</evidence>
<dbReference type="InterPro" id="IPR050250">
    <property type="entry name" value="Macrolide_Exporter_MacB"/>
</dbReference>
<feature type="domain" description="ABC3 transporter permease C-terminal" evidence="7">
    <location>
        <begin position="662"/>
        <end position="770"/>
    </location>
</feature>
<gene>
    <name evidence="9" type="ORF">Q0590_32530</name>
</gene>
<accession>A0ABT8RH64</accession>
<evidence type="ECO:0000256" key="6">
    <source>
        <dbReference type="SAM" id="Phobius"/>
    </source>
</evidence>
<keyword evidence="10" id="KW-1185">Reference proteome</keyword>
<keyword evidence="2" id="KW-1003">Cell membrane</keyword>
<protein>
    <submittedName>
        <fullName evidence="9">ABC transporter permease</fullName>
    </submittedName>
</protein>
<feature type="transmembrane region" description="Helical" evidence="6">
    <location>
        <begin position="658"/>
        <end position="677"/>
    </location>
</feature>
<name>A0ABT8RH64_9BACT</name>
<feature type="transmembrane region" description="Helical" evidence="6">
    <location>
        <begin position="330"/>
        <end position="349"/>
    </location>
</feature>
<feature type="domain" description="MacB-like periplasmic core" evidence="8">
    <location>
        <begin position="478"/>
        <end position="621"/>
    </location>
</feature>